<evidence type="ECO:0000256" key="5">
    <source>
        <dbReference type="ARBA" id="ARBA00022833"/>
    </source>
</evidence>
<dbReference type="PANTHER" id="PTHR31576">
    <property type="entry name" value="TATA BOX-BINDING PROTEIN-ASSOCIATED FACTOR RNA POLYMERASE I SUBUNIT B"/>
    <property type="match status" value="1"/>
</dbReference>
<evidence type="ECO:0000313" key="13">
    <source>
        <dbReference type="Proteomes" id="UP001151582"/>
    </source>
</evidence>
<dbReference type="Proteomes" id="UP001151582">
    <property type="component" value="Unassembled WGS sequence"/>
</dbReference>
<feature type="region of interest" description="Disordered" evidence="10">
    <location>
        <begin position="251"/>
        <end position="274"/>
    </location>
</feature>
<comment type="similarity">
    <text evidence="2">Belongs to the RRN7/TAF1B family.</text>
</comment>
<evidence type="ECO:0000256" key="9">
    <source>
        <dbReference type="ARBA" id="ARBA00023242"/>
    </source>
</evidence>
<dbReference type="GO" id="GO:0008270">
    <property type="term" value="F:zinc ion binding"/>
    <property type="evidence" value="ECO:0007669"/>
    <property type="project" value="UniProtKB-KW"/>
</dbReference>
<keyword evidence="6" id="KW-0805">Transcription regulation</keyword>
<evidence type="ECO:0000313" key="12">
    <source>
        <dbReference type="EMBL" id="KAJ1971119.1"/>
    </source>
</evidence>
<accession>A0A9W8AXE5</accession>
<evidence type="ECO:0000256" key="8">
    <source>
        <dbReference type="ARBA" id="ARBA00023163"/>
    </source>
</evidence>
<evidence type="ECO:0000256" key="2">
    <source>
        <dbReference type="ARBA" id="ARBA00006899"/>
    </source>
</evidence>
<feature type="region of interest" description="Disordered" evidence="10">
    <location>
        <begin position="333"/>
        <end position="370"/>
    </location>
</feature>
<evidence type="ECO:0000256" key="6">
    <source>
        <dbReference type="ARBA" id="ARBA00023015"/>
    </source>
</evidence>
<organism evidence="12 13">
    <name type="scientific">Dimargaris verticillata</name>
    <dbReference type="NCBI Taxonomy" id="2761393"/>
    <lineage>
        <taxon>Eukaryota</taxon>
        <taxon>Fungi</taxon>
        <taxon>Fungi incertae sedis</taxon>
        <taxon>Zoopagomycota</taxon>
        <taxon>Kickxellomycotina</taxon>
        <taxon>Dimargaritomycetes</taxon>
        <taxon>Dimargaritales</taxon>
        <taxon>Dimargaritaceae</taxon>
        <taxon>Dimargaris</taxon>
    </lineage>
</organism>
<dbReference type="InterPro" id="IPR048540">
    <property type="entry name" value="Rrn7_cyclin_N"/>
</dbReference>
<reference evidence="12" key="1">
    <citation type="submission" date="2022-07" db="EMBL/GenBank/DDBJ databases">
        <title>Phylogenomic reconstructions and comparative analyses of Kickxellomycotina fungi.</title>
        <authorList>
            <person name="Reynolds N.K."/>
            <person name="Stajich J.E."/>
            <person name="Barry K."/>
            <person name="Grigoriev I.V."/>
            <person name="Crous P."/>
            <person name="Smith M.E."/>
        </authorList>
    </citation>
    <scope>NUCLEOTIDE SEQUENCE</scope>
    <source>
        <strain evidence="12">RSA 567</strain>
    </source>
</reference>
<evidence type="ECO:0000256" key="1">
    <source>
        <dbReference type="ARBA" id="ARBA00004604"/>
    </source>
</evidence>
<name>A0A9W8AXE5_9FUNG</name>
<keyword evidence="7" id="KW-0238">DNA-binding</keyword>
<dbReference type="OrthoDB" id="428577at2759"/>
<dbReference type="PANTHER" id="PTHR31576:SF2">
    <property type="entry name" value="TATA BOX-BINDING PROTEIN-ASSOCIATED FACTOR RNA POLYMERASE I SUBUNIT B"/>
    <property type="match status" value="1"/>
</dbReference>
<protein>
    <recommendedName>
        <fullName evidence="11">Rrn7/TAF1B N-terminal cyclin domain-containing protein</fullName>
    </recommendedName>
</protein>
<evidence type="ECO:0000256" key="10">
    <source>
        <dbReference type="SAM" id="MobiDB-lite"/>
    </source>
</evidence>
<evidence type="ECO:0000256" key="4">
    <source>
        <dbReference type="ARBA" id="ARBA00022771"/>
    </source>
</evidence>
<sequence>MFSLAKAFQYALQKVVKIMIKDMGLPDALEDVVKEVWVLYCNLTCLHYNTSYEPFGREELNWTGVLPDEAASRGLSEASELEGGFSSDVPFDSDSDQDKDNAQTPLNPDDQAKDLPKLPTRASNALPRLIDIIQENSKNPERDSKVFETTLKKYTQGTQAPAYQKSAWKAGSGSESENEVTVVIKDDLRALRAKYGIKPLTPLPPQSAKRSKPVAPVKQPPDPKESDFLALARERLPSLASRLRVAEQSAATADSKATANAPTGPTAAFPPAANTASHANALPSAAPAMTNNIAENVGMDADSSNENSSLDSELSSEHEQYPLTIQDAIATQDNNTASSSESDSDDDLVFDRPLPRSRRNHPTLPRVNNGFPLLGPKGHRHWTEKGAGHCVNRKHIGSANNPNNFGASMIPAVVYFSCLWLRLPVFMEDIYRWIQLDRLPLRRPLSLLPTKLVSQIGMEFFYAFRPYLMKRAIIHSALDQLCLMFRLNYEIITPDINQPL</sequence>
<dbReference type="GO" id="GO:0070860">
    <property type="term" value="C:RNA polymerase I core factor complex"/>
    <property type="evidence" value="ECO:0007669"/>
    <property type="project" value="InterPro"/>
</dbReference>
<gene>
    <name evidence="12" type="ORF">H4R34_005845</name>
</gene>
<feature type="region of interest" description="Disordered" evidence="10">
    <location>
        <begin position="76"/>
        <end position="118"/>
    </location>
</feature>
<dbReference type="GO" id="GO:0042790">
    <property type="term" value="P:nucleolar large rRNA transcription by RNA polymerase I"/>
    <property type="evidence" value="ECO:0007669"/>
    <property type="project" value="TreeGrafter"/>
</dbReference>
<keyword evidence="9" id="KW-0539">Nucleus</keyword>
<keyword evidence="13" id="KW-1185">Reference proteome</keyword>
<feature type="region of interest" description="Disordered" evidence="10">
    <location>
        <begin position="198"/>
        <end position="225"/>
    </location>
</feature>
<dbReference type="AlphaFoldDB" id="A0A9W8AXE5"/>
<dbReference type="EMBL" id="JANBQB010001501">
    <property type="protein sequence ID" value="KAJ1971119.1"/>
    <property type="molecule type" value="Genomic_DNA"/>
</dbReference>
<feature type="region of interest" description="Disordered" evidence="10">
    <location>
        <begin position="298"/>
        <end position="318"/>
    </location>
</feature>
<proteinExistence type="inferred from homology"/>
<comment type="caution">
    <text evidence="12">The sequence shown here is derived from an EMBL/GenBank/DDBJ whole genome shotgun (WGS) entry which is preliminary data.</text>
</comment>
<dbReference type="InterPro" id="IPR033599">
    <property type="entry name" value="TAF1B/Rrn7"/>
</dbReference>
<dbReference type="Pfam" id="PF20644">
    <property type="entry name" value="Rrn7_cyclin_N"/>
    <property type="match status" value="1"/>
</dbReference>
<keyword evidence="3" id="KW-0479">Metal-binding</keyword>
<evidence type="ECO:0000256" key="7">
    <source>
        <dbReference type="ARBA" id="ARBA00023125"/>
    </source>
</evidence>
<evidence type="ECO:0000259" key="11">
    <source>
        <dbReference type="Pfam" id="PF20644"/>
    </source>
</evidence>
<feature type="domain" description="Rrn7/TAF1B N-terminal cyclin" evidence="11">
    <location>
        <begin position="411"/>
        <end position="450"/>
    </location>
</feature>
<feature type="compositionally biased region" description="Low complexity" evidence="10">
    <location>
        <begin position="302"/>
        <end position="313"/>
    </location>
</feature>
<keyword evidence="8" id="KW-0804">Transcription</keyword>
<dbReference type="GO" id="GO:0001164">
    <property type="term" value="F:RNA polymerase I core promoter sequence-specific DNA binding"/>
    <property type="evidence" value="ECO:0007669"/>
    <property type="project" value="InterPro"/>
</dbReference>
<keyword evidence="4" id="KW-0863">Zinc-finger</keyword>
<evidence type="ECO:0000256" key="3">
    <source>
        <dbReference type="ARBA" id="ARBA00022723"/>
    </source>
</evidence>
<feature type="non-terminal residue" evidence="12">
    <location>
        <position position="1"/>
    </location>
</feature>
<keyword evidence="5" id="KW-0862">Zinc</keyword>
<comment type="subcellular location">
    <subcellularLocation>
        <location evidence="1">Nucleus</location>
        <location evidence="1">Nucleolus</location>
    </subcellularLocation>
</comment>